<sequence>MRDRGPQLVKNFFDQFEKKSILQYIQQRALEINKLTTSVQEVLPEHLQSFCRVANLRNGVLVIEIANANALMSLRYEESNILFRLRKEVLPLLIAIQIRINPSIASESHEITIKYNSHCDLEKKKLKARHLSIESANILRSIAQQSPEKLKKTLERLASLSSEESMHLITSN</sequence>
<evidence type="ECO:0000313" key="1">
    <source>
        <dbReference type="EMBL" id="VFP88226.1"/>
    </source>
</evidence>
<proteinExistence type="predicted"/>
<reference evidence="1 2" key="1">
    <citation type="submission" date="2019-02" db="EMBL/GenBank/DDBJ databases">
        <authorList>
            <person name="Manzano-Marin A."/>
            <person name="Manzano-Marin A."/>
        </authorList>
    </citation>
    <scope>NUCLEOTIDE SEQUENCE [LARGE SCALE GENOMIC DNA]</scope>
    <source>
        <strain evidence="1 2">ErCipiceae</strain>
    </source>
</reference>
<organism evidence="1 2">
    <name type="scientific">Candidatus Erwinia haradaeae</name>
    <dbReference type="NCBI Taxonomy" id="1922217"/>
    <lineage>
        <taxon>Bacteria</taxon>
        <taxon>Pseudomonadati</taxon>
        <taxon>Pseudomonadota</taxon>
        <taxon>Gammaproteobacteria</taxon>
        <taxon>Enterobacterales</taxon>
        <taxon>Erwiniaceae</taxon>
        <taxon>Erwinia</taxon>
    </lineage>
</organism>
<dbReference type="EMBL" id="LR217737">
    <property type="protein sequence ID" value="VFP88226.1"/>
    <property type="molecule type" value="Genomic_DNA"/>
</dbReference>
<dbReference type="InterPro" id="IPR007922">
    <property type="entry name" value="DciA-like"/>
</dbReference>
<protein>
    <submittedName>
        <fullName evidence="1">Dna[CI] antecedent, DciA family protein</fullName>
    </submittedName>
</protein>
<dbReference type="AlphaFoldDB" id="A0A803GCT7"/>
<dbReference type="RefSeq" id="WP_157991039.1">
    <property type="nucleotide sequence ID" value="NZ_LR217737.1"/>
</dbReference>
<accession>A0A803GCT7</accession>
<evidence type="ECO:0000313" key="2">
    <source>
        <dbReference type="Proteomes" id="UP000294289"/>
    </source>
</evidence>
<dbReference type="OrthoDB" id="5767011at2"/>
<dbReference type="Pfam" id="PF05258">
    <property type="entry name" value="DciA"/>
    <property type="match status" value="1"/>
</dbReference>
<name>A0A803GCT7_9GAMM</name>
<gene>
    <name evidence="1" type="ORF">ERCIPICE3303_387</name>
</gene>
<dbReference type="Proteomes" id="UP000294289">
    <property type="component" value="Chromosome"/>
</dbReference>